<name>A0A1W0WP19_HYPEX</name>
<protein>
    <submittedName>
        <fullName evidence="1">Uncharacterized protein</fullName>
    </submittedName>
</protein>
<evidence type="ECO:0000313" key="2">
    <source>
        <dbReference type="Proteomes" id="UP000192578"/>
    </source>
</evidence>
<proteinExistence type="predicted"/>
<dbReference type="EMBL" id="MTYJ01000068">
    <property type="protein sequence ID" value="OQV16919.1"/>
    <property type="molecule type" value="Genomic_DNA"/>
</dbReference>
<gene>
    <name evidence="1" type="ORF">BV898_08925</name>
</gene>
<reference evidence="2" key="1">
    <citation type="submission" date="2017-01" db="EMBL/GenBank/DDBJ databases">
        <title>Comparative genomics of anhydrobiosis in the tardigrade Hypsibius dujardini.</title>
        <authorList>
            <person name="Yoshida Y."/>
            <person name="Koutsovoulos G."/>
            <person name="Laetsch D."/>
            <person name="Stevens L."/>
            <person name="Kumar S."/>
            <person name="Horikawa D."/>
            <person name="Ishino K."/>
            <person name="Komine S."/>
            <person name="Tomita M."/>
            <person name="Blaxter M."/>
            <person name="Arakawa K."/>
        </authorList>
    </citation>
    <scope>NUCLEOTIDE SEQUENCE [LARGE SCALE GENOMIC DNA]</scope>
    <source>
        <strain evidence="2">Z151</strain>
    </source>
</reference>
<sequence length="193" mass="20495">MGSYLSIVNDTSDVWQVQIGNDEKAISIATTIATTITVLAMAVSGLGALTPVAGVLEAGGIYTVYGISTATLAQMSAAAATVSGTTATLGKATFASNMVIFIINSAVTQQGFITLTPGQSHTYGPMSLSLWQQAACMRVRVNPANQEECIVETMYMRPIFSGGTVGSTLTHKIQWWIDHWGGKMDDKKVIRRV</sequence>
<comment type="caution">
    <text evidence="1">The sequence shown here is derived from an EMBL/GenBank/DDBJ whole genome shotgun (WGS) entry which is preliminary data.</text>
</comment>
<evidence type="ECO:0000313" key="1">
    <source>
        <dbReference type="EMBL" id="OQV16919.1"/>
    </source>
</evidence>
<accession>A0A1W0WP19</accession>
<keyword evidence="2" id="KW-1185">Reference proteome</keyword>
<dbReference type="OrthoDB" id="122216at2759"/>
<organism evidence="1 2">
    <name type="scientific">Hypsibius exemplaris</name>
    <name type="common">Freshwater tardigrade</name>
    <dbReference type="NCBI Taxonomy" id="2072580"/>
    <lineage>
        <taxon>Eukaryota</taxon>
        <taxon>Metazoa</taxon>
        <taxon>Ecdysozoa</taxon>
        <taxon>Tardigrada</taxon>
        <taxon>Eutardigrada</taxon>
        <taxon>Parachela</taxon>
        <taxon>Hypsibioidea</taxon>
        <taxon>Hypsibiidae</taxon>
        <taxon>Hypsibius</taxon>
    </lineage>
</organism>
<dbReference type="Proteomes" id="UP000192578">
    <property type="component" value="Unassembled WGS sequence"/>
</dbReference>
<dbReference type="AlphaFoldDB" id="A0A1W0WP19"/>